<organism evidence="9 10">
    <name type="scientific">Brasilonema sennae CENA114</name>
    <dbReference type="NCBI Taxonomy" id="415709"/>
    <lineage>
        <taxon>Bacteria</taxon>
        <taxon>Bacillati</taxon>
        <taxon>Cyanobacteriota</taxon>
        <taxon>Cyanophyceae</taxon>
        <taxon>Nostocales</taxon>
        <taxon>Scytonemataceae</taxon>
        <taxon>Brasilonema</taxon>
        <taxon>Bromeliae group (in: Brasilonema)</taxon>
    </lineage>
</organism>
<dbReference type="GO" id="GO:0004497">
    <property type="term" value="F:monooxygenase activity"/>
    <property type="evidence" value="ECO:0007669"/>
    <property type="project" value="UniProtKB-KW"/>
</dbReference>
<evidence type="ECO:0000313" key="10">
    <source>
        <dbReference type="Proteomes" id="UP000503129"/>
    </source>
</evidence>
<dbReference type="GO" id="GO:0005506">
    <property type="term" value="F:iron ion binding"/>
    <property type="evidence" value="ECO:0007669"/>
    <property type="project" value="InterPro"/>
</dbReference>
<gene>
    <name evidence="9" type="ORF">DP114_33465</name>
</gene>
<dbReference type="Proteomes" id="UP000503129">
    <property type="component" value="Plasmid pBOCT1"/>
</dbReference>
<dbReference type="AlphaFoldDB" id="A0A856MQ28"/>
<keyword evidence="4 8" id="KW-0560">Oxidoreductase</keyword>
<dbReference type="PANTHER" id="PTHR24291">
    <property type="entry name" value="CYTOCHROME P450 FAMILY 4"/>
    <property type="match status" value="1"/>
</dbReference>
<reference evidence="9 10" key="1">
    <citation type="submission" date="2018-06" db="EMBL/GenBank/DDBJ databases">
        <title>Comparative genomics of Brasilonema spp. strains.</title>
        <authorList>
            <person name="Alvarenga D.O."/>
            <person name="Fiore M.F."/>
            <person name="Varani A.M."/>
        </authorList>
    </citation>
    <scope>NUCLEOTIDE SEQUENCE [LARGE SCALE GENOMIC DNA]</scope>
    <source>
        <strain evidence="9 10">CENA114</strain>
        <plasmid evidence="10">pboct1</plasmid>
    </source>
</reference>
<keyword evidence="6 8" id="KW-0503">Monooxygenase</keyword>
<name>A0A856MQ28_9CYAN</name>
<dbReference type="PANTHER" id="PTHR24291:SF50">
    <property type="entry name" value="BIFUNCTIONAL ALBAFLAVENONE MONOOXYGENASE_TERPENE SYNTHASE"/>
    <property type="match status" value="1"/>
</dbReference>
<evidence type="ECO:0000256" key="6">
    <source>
        <dbReference type="ARBA" id="ARBA00023033"/>
    </source>
</evidence>
<feature type="binding site" description="axial binding residue" evidence="7">
    <location>
        <position position="399"/>
    </location>
    <ligand>
        <name>heme</name>
        <dbReference type="ChEBI" id="CHEBI:30413"/>
    </ligand>
    <ligandPart>
        <name>Fe</name>
        <dbReference type="ChEBI" id="CHEBI:18248"/>
    </ligandPart>
</feature>
<dbReference type="SUPFAM" id="SSF48264">
    <property type="entry name" value="Cytochrome P450"/>
    <property type="match status" value="1"/>
</dbReference>
<dbReference type="InterPro" id="IPR002401">
    <property type="entry name" value="Cyt_P450_E_grp-I"/>
</dbReference>
<keyword evidence="9" id="KW-0614">Plasmid</keyword>
<dbReference type="PRINTS" id="PR00385">
    <property type="entry name" value="P450"/>
</dbReference>
<geneLocation type="plasmid" evidence="10">
    <name>pboct1</name>
</geneLocation>
<dbReference type="InterPro" id="IPR001128">
    <property type="entry name" value="Cyt_P450"/>
</dbReference>
<dbReference type="KEGG" id="bsen:DP114_33465"/>
<dbReference type="Gene3D" id="1.10.630.10">
    <property type="entry name" value="Cytochrome P450"/>
    <property type="match status" value="1"/>
</dbReference>
<sequence>MQLPNTLKTPFFLQTLQFIANPVRFVEKVAQQYPDIFTAKVSYTGSAFWENLVFINHPQGIEEILTNTKKFAAPGDVNKIMKPLLGEYSLVLLEGERHKQRRKLLMPCFFGDQMRRAYGQLIVNITEKVFGQLPIDTPFSARTAMQDIALQVILEAVFGLYEGERYQQLKRLITVMLEDVLKSPLTSSLLFFPFLQKDLGSWSPWGYFVRLQQQIYELLYAEIAQRREQPDPNRVDILSLLMSVRDEEGKPMTDQQLRDELLTLLVGGHESTATAMAWGLYWIHKKPFIPEKLLQELHSLGDSPDPISIFRLPYLTGVCNESLRIHPVFPFTFTRVVKEPVELLGHLLEPGTLVVGCIHLTHQREDLYPNPQQFKPERFLERQFSPYEFLPFGGGIRRCIGEALALFEMKLVLATAISRYELALVDERPERPQRQRLTMAPGNGVKMVITGQRAPHREYSVTSIQ</sequence>
<keyword evidence="2 7" id="KW-0349">Heme</keyword>
<evidence type="ECO:0000256" key="2">
    <source>
        <dbReference type="ARBA" id="ARBA00022617"/>
    </source>
</evidence>
<evidence type="ECO:0000256" key="3">
    <source>
        <dbReference type="ARBA" id="ARBA00022723"/>
    </source>
</evidence>
<dbReference type="GO" id="GO:0020037">
    <property type="term" value="F:heme binding"/>
    <property type="evidence" value="ECO:0007669"/>
    <property type="project" value="InterPro"/>
</dbReference>
<keyword evidence="10" id="KW-1185">Reference proteome</keyword>
<comment type="cofactor">
    <cofactor evidence="7">
        <name>heme</name>
        <dbReference type="ChEBI" id="CHEBI:30413"/>
    </cofactor>
</comment>
<dbReference type="PROSITE" id="PS00086">
    <property type="entry name" value="CYTOCHROME_P450"/>
    <property type="match status" value="1"/>
</dbReference>
<proteinExistence type="inferred from homology"/>
<dbReference type="RefSeq" id="WP_169264159.1">
    <property type="nucleotide sequence ID" value="NZ_CAWOXK010000002.1"/>
</dbReference>
<evidence type="ECO:0000313" key="9">
    <source>
        <dbReference type="EMBL" id="QDL12662.1"/>
    </source>
</evidence>
<dbReference type="EMBL" id="CP030119">
    <property type="protein sequence ID" value="QDL12662.1"/>
    <property type="molecule type" value="Genomic_DNA"/>
</dbReference>
<dbReference type="Pfam" id="PF00067">
    <property type="entry name" value="p450"/>
    <property type="match status" value="1"/>
</dbReference>
<protein>
    <submittedName>
        <fullName evidence="9">Cytochrome P450</fullName>
    </submittedName>
</protein>
<evidence type="ECO:0000256" key="4">
    <source>
        <dbReference type="ARBA" id="ARBA00023002"/>
    </source>
</evidence>
<evidence type="ECO:0000256" key="8">
    <source>
        <dbReference type="RuleBase" id="RU000461"/>
    </source>
</evidence>
<dbReference type="PRINTS" id="PR00463">
    <property type="entry name" value="EP450I"/>
</dbReference>
<evidence type="ECO:0000256" key="1">
    <source>
        <dbReference type="ARBA" id="ARBA00010617"/>
    </source>
</evidence>
<dbReference type="CDD" id="cd11053">
    <property type="entry name" value="CYP110-like"/>
    <property type="match status" value="1"/>
</dbReference>
<evidence type="ECO:0000256" key="7">
    <source>
        <dbReference type="PIRSR" id="PIRSR602401-1"/>
    </source>
</evidence>
<keyword evidence="3 7" id="KW-0479">Metal-binding</keyword>
<dbReference type="InterPro" id="IPR050196">
    <property type="entry name" value="Cytochrome_P450_Monoox"/>
</dbReference>
<keyword evidence="5 7" id="KW-0408">Iron</keyword>
<dbReference type="GO" id="GO:0016705">
    <property type="term" value="F:oxidoreductase activity, acting on paired donors, with incorporation or reduction of molecular oxygen"/>
    <property type="evidence" value="ECO:0007669"/>
    <property type="project" value="InterPro"/>
</dbReference>
<dbReference type="InterPro" id="IPR017972">
    <property type="entry name" value="Cyt_P450_CS"/>
</dbReference>
<comment type="similarity">
    <text evidence="1 8">Belongs to the cytochrome P450 family.</text>
</comment>
<dbReference type="InterPro" id="IPR036396">
    <property type="entry name" value="Cyt_P450_sf"/>
</dbReference>
<accession>A0A856MQ28</accession>
<evidence type="ECO:0000256" key="5">
    <source>
        <dbReference type="ARBA" id="ARBA00023004"/>
    </source>
</evidence>